<gene>
    <name evidence="1" type="ORF">NP493_527g02004</name>
</gene>
<evidence type="ECO:0000313" key="1">
    <source>
        <dbReference type="EMBL" id="KAK2178827.1"/>
    </source>
</evidence>
<keyword evidence="2" id="KW-1185">Reference proteome</keyword>
<proteinExistence type="predicted"/>
<evidence type="ECO:0000313" key="2">
    <source>
        <dbReference type="Proteomes" id="UP001209878"/>
    </source>
</evidence>
<protein>
    <submittedName>
        <fullName evidence="1">Uncharacterized protein</fullName>
    </submittedName>
</protein>
<accession>A0AAD9KWG2</accession>
<dbReference type="Proteomes" id="UP001209878">
    <property type="component" value="Unassembled WGS sequence"/>
</dbReference>
<dbReference type="EMBL" id="JAODUO010000527">
    <property type="protein sequence ID" value="KAK2178827.1"/>
    <property type="molecule type" value="Genomic_DNA"/>
</dbReference>
<dbReference type="Gene3D" id="1.20.920.20">
    <property type="match status" value="1"/>
</dbReference>
<comment type="caution">
    <text evidence="1">The sequence shown here is derived from an EMBL/GenBank/DDBJ whole genome shotgun (WGS) entry which is preliminary data.</text>
</comment>
<organism evidence="1 2">
    <name type="scientific">Ridgeia piscesae</name>
    <name type="common">Tubeworm</name>
    <dbReference type="NCBI Taxonomy" id="27915"/>
    <lineage>
        <taxon>Eukaryota</taxon>
        <taxon>Metazoa</taxon>
        <taxon>Spiralia</taxon>
        <taxon>Lophotrochozoa</taxon>
        <taxon>Annelida</taxon>
        <taxon>Polychaeta</taxon>
        <taxon>Sedentaria</taxon>
        <taxon>Canalipalpata</taxon>
        <taxon>Sabellida</taxon>
        <taxon>Siboglinidae</taxon>
        <taxon>Ridgeia</taxon>
    </lineage>
</organism>
<dbReference type="AlphaFoldDB" id="A0AAD9KWG2"/>
<name>A0AAD9KWG2_RIDPI</name>
<sequence length="210" mass="23842">MASSMLLDKLKKARRLKDPQFLDMAINECKEAGVGNDEDITKAETQLRVIRLKQKLQRAMQTKNTDAISGIIAEVEGLGFDKPPMYHELIAARNVVERKKRLAALKHDVLTLDRQTMSEMRSYNRPPKVLHEVWKTCRARYAQNGRHGLQMRLMTFDANNVEPEQAARCREILDKYTVLEVQAVSAGAATFYVWARGVIDDVEKKNQGGG</sequence>
<reference evidence="1" key="1">
    <citation type="journal article" date="2023" name="Mol. Biol. Evol.">
        <title>Third-Generation Sequencing Reveals the Adaptive Role of the Epigenome in Three Deep-Sea Polychaetes.</title>
        <authorList>
            <person name="Perez M."/>
            <person name="Aroh O."/>
            <person name="Sun Y."/>
            <person name="Lan Y."/>
            <person name="Juniper S.K."/>
            <person name="Young C.R."/>
            <person name="Angers B."/>
            <person name="Qian P.Y."/>
        </authorList>
    </citation>
    <scope>NUCLEOTIDE SEQUENCE</scope>
    <source>
        <strain evidence="1">R07B-5</strain>
    </source>
</reference>